<dbReference type="EMBL" id="JAMYWD010000003">
    <property type="protein sequence ID" value="KAJ4976428.1"/>
    <property type="molecule type" value="Genomic_DNA"/>
</dbReference>
<gene>
    <name evidence="2" type="ORF">NE237_001534</name>
</gene>
<proteinExistence type="predicted"/>
<sequence length="104" mass="12413">MKMKIFGTVSISPAAKIKKEEMKMKGETKMKRFRAFFQRRREKGNEDEEVAEGFSPPAKRKGKEMKMKKLQRRDFSCYSMFAEYSCDTMKQNQDDREVNFCHSY</sequence>
<evidence type="ECO:0000313" key="3">
    <source>
        <dbReference type="Proteomes" id="UP001141806"/>
    </source>
</evidence>
<dbReference type="AlphaFoldDB" id="A0A9Q0KTA1"/>
<protein>
    <submittedName>
        <fullName evidence="2">Uncharacterized protein</fullName>
    </submittedName>
</protein>
<accession>A0A9Q0KTA1</accession>
<evidence type="ECO:0000313" key="2">
    <source>
        <dbReference type="EMBL" id="KAJ4976428.1"/>
    </source>
</evidence>
<keyword evidence="3" id="KW-1185">Reference proteome</keyword>
<evidence type="ECO:0000256" key="1">
    <source>
        <dbReference type="SAM" id="MobiDB-lite"/>
    </source>
</evidence>
<name>A0A9Q0KTA1_9MAGN</name>
<dbReference type="Proteomes" id="UP001141806">
    <property type="component" value="Unassembled WGS sequence"/>
</dbReference>
<reference evidence="2" key="1">
    <citation type="journal article" date="2023" name="Plant J.">
        <title>The genome of the king protea, Protea cynaroides.</title>
        <authorList>
            <person name="Chang J."/>
            <person name="Duong T.A."/>
            <person name="Schoeman C."/>
            <person name="Ma X."/>
            <person name="Roodt D."/>
            <person name="Barker N."/>
            <person name="Li Z."/>
            <person name="Van de Peer Y."/>
            <person name="Mizrachi E."/>
        </authorList>
    </citation>
    <scope>NUCLEOTIDE SEQUENCE</scope>
    <source>
        <tissue evidence="2">Young leaves</tissue>
    </source>
</reference>
<organism evidence="2 3">
    <name type="scientific">Protea cynaroides</name>
    <dbReference type="NCBI Taxonomy" id="273540"/>
    <lineage>
        <taxon>Eukaryota</taxon>
        <taxon>Viridiplantae</taxon>
        <taxon>Streptophyta</taxon>
        <taxon>Embryophyta</taxon>
        <taxon>Tracheophyta</taxon>
        <taxon>Spermatophyta</taxon>
        <taxon>Magnoliopsida</taxon>
        <taxon>Proteales</taxon>
        <taxon>Proteaceae</taxon>
        <taxon>Protea</taxon>
    </lineage>
</organism>
<feature type="region of interest" description="Disordered" evidence="1">
    <location>
        <begin position="42"/>
        <end position="67"/>
    </location>
</feature>
<comment type="caution">
    <text evidence="2">The sequence shown here is derived from an EMBL/GenBank/DDBJ whole genome shotgun (WGS) entry which is preliminary data.</text>
</comment>